<accession>A0A6I0V9W7</accession>
<comment type="caution">
    <text evidence="1">The sequence shown here is derived from an EMBL/GenBank/DDBJ whole genome shotgun (WGS) entry which is preliminary data.</text>
</comment>
<name>A0A6I0V9W7_BIFAD</name>
<sequence length="85" mass="9546">MAVTPAIWCMPIFSEDEEESEFDLSDFALELPPHAVTPRHMTVAQTAVTALERSDLRMGPTIAAKHDFHVFFQACANGHCRMEKL</sequence>
<dbReference type="AlphaFoldDB" id="A0A6I0V9W7"/>
<gene>
    <name evidence="1" type="ORF">GA542_08220</name>
</gene>
<dbReference type="Proteomes" id="UP000470926">
    <property type="component" value="Unassembled WGS sequence"/>
</dbReference>
<evidence type="ECO:0000313" key="2">
    <source>
        <dbReference type="Proteomes" id="UP000470926"/>
    </source>
</evidence>
<evidence type="ECO:0000313" key="1">
    <source>
        <dbReference type="EMBL" id="KAB6029192.1"/>
    </source>
</evidence>
<protein>
    <submittedName>
        <fullName evidence="1">Uncharacterized protein</fullName>
    </submittedName>
</protein>
<proteinExistence type="predicted"/>
<dbReference type="EMBL" id="WDFR01000004">
    <property type="protein sequence ID" value="KAB6029192.1"/>
    <property type="molecule type" value="Genomic_DNA"/>
</dbReference>
<reference evidence="1 2" key="1">
    <citation type="journal article" date="2019" name="Nat. Med.">
        <title>A library of human gut bacterial isolates paired with longitudinal multiomics data enables mechanistic microbiome research.</title>
        <authorList>
            <person name="Poyet M."/>
            <person name="Groussin M."/>
            <person name="Gibbons S.M."/>
            <person name="Avila-Pacheco J."/>
            <person name="Jiang X."/>
            <person name="Kearney S.M."/>
            <person name="Perrotta A.R."/>
            <person name="Berdy B."/>
            <person name="Zhao S."/>
            <person name="Lieberman T.D."/>
            <person name="Swanson P.K."/>
            <person name="Smith M."/>
            <person name="Roesemann S."/>
            <person name="Alexander J.E."/>
            <person name="Rich S.A."/>
            <person name="Livny J."/>
            <person name="Vlamakis H."/>
            <person name="Clish C."/>
            <person name="Bullock K."/>
            <person name="Deik A."/>
            <person name="Scott J."/>
            <person name="Pierce K.A."/>
            <person name="Xavier R.J."/>
            <person name="Alm E.J."/>
        </authorList>
    </citation>
    <scope>NUCLEOTIDE SEQUENCE [LARGE SCALE GENOMIC DNA]</scope>
    <source>
        <strain evidence="1 2">BIOML-A26</strain>
    </source>
</reference>
<organism evidence="1 2">
    <name type="scientific">Bifidobacterium adolescentis</name>
    <dbReference type="NCBI Taxonomy" id="1680"/>
    <lineage>
        <taxon>Bacteria</taxon>
        <taxon>Bacillati</taxon>
        <taxon>Actinomycetota</taxon>
        <taxon>Actinomycetes</taxon>
        <taxon>Bifidobacteriales</taxon>
        <taxon>Bifidobacteriaceae</taxon>
        <taxon>Bifidobacterium</taxon>
    </lineage>
</organism>